<feature type="domain" description="PPIase FKBP-type" evidence="2">
    <location>
        <begin position="1"/>
        <end position="34"/>
    </location>
</feature>
<dbReference type="GO" id="GO:0003755">
    <property type="term" value="F:peptidyl-prolyl cis-trans isomerase activity"/>
    <property type="evidence" value="ECO:0007669"/>
    <property type="project" value="UniProtKB-KW"/>
</dbReference>
<keyword evidence="4" id="KW-1185">Reference proteome</keyword>
<evidence type="ECO:0000313" key="3">
    <source>
        <dbReference type="EMBL" id="KAK7508348.1"/>
    </source>
</evidence>
<dbReference type="Pfam" id="PF00254">
    <property type="entry name" value="FKBP_C"/>
    <property type="match status" value="1"/>
</dbReference>
<proteinExistence type="predicted"/>
<dbReference type="EMBL" id="JACVVK020000002">
    <property type="protein sequence ID" value="KAK7508348.1"/>
    <property type="molecule type" value="Genomic_DNA"/>
</dbReference>
<comment type="catalytic activity">
    <reaction evidence="1">
        <text>[protein]-peptidylproline (omega=180) = [protein]-peptidylproline (omega=0)</text>
        <dbReference type="Rhea" id="RHEA:16237"/>
        <dbReference type="Rhea" id="RHEA-COMP:10747"/>
        <dbReference type="Rhea" id="RHEA-COMP:10748"/>
        <dbReference type="ChEBI" id="CHEBI:83833"/>
        <dbReference type="ChEBI" id="CHEBI:83834"/>
        <dbReference type="EC" id="5.2.1.8"/>
    </reaction>
</comment>
<reference evidence="3 4" key="1">
    <citation type="journal article" date="2023" name="Sci. Data">
        <title>Genome assembly of the Korean intertidal mud-creeper Batillaria attramentaria.</title>
        <authorList>
            <person name="Patra A.K."/>
            <person name="Ho P.T."/>
            <person name="Jun S."/>
            <person name="Lee S.J."/>
            <person name="Kim Y."/>
            <person name="Won Y.J."/>
        </authorList>
    </citation>
    <scope>NUCLEOTIDE SEQUENCE [LARGE SCALE GENOMIC DNA]</scope>
    <source>
        <strain evidence="3">Wonlab-2016</strain>
    </source>
</reference>
<sequence>WDVGVMQMKVGERATLTIPPEEGYGASGAGGVYPCFKTSHCENMHMLFCCAA</sequence>
<organism evidence="3 4">
    <name type="scientific">Batillaria attramentaria</name>
    <dbReference type="NCBI Taxonomy" id="370345"/>
    <lineage>
        <taxon>Eukaryota</taxon>
        <taxon>Metazoa</taxon>
        <taxon>Spiralia</taxon>
        <taxon>Lophotrochozoa</taxon>
        <taxon>Mollusca</taxon>
        <taxon>Gastropoda</taxon>
        <taxon>Caenogastropoda</taxon>
        <taxon>Sorbeoconcha</taxon>
        <taxon>Cerithioidea</taxon>
        <taxon>Batillariidae</taxon>
        <taxon>Batillaria</taxon>
    </lineage>
</organism>
<feature type="non-terminal residue" evidence="3">
    <location>
        <position position="1"/>
    </location>
</feature>
<dbReference type="AlphaFoldDB" id="A0ABD0MA19"/>
<gene>
    <name evidence="3" type="ORF">BaRGS_00000587</name>
</gene>
<dbReference type="PROSITE" id="PS50059">
    <property type="entry name" value="FKBP_PPIASE"/>
    <property type="match status" value="1"/>
</dbReference>
<dbReference type="InterPro" id="IPR046357">
    <property type="entry name" value="PPIase_dom_sf"/>
</dbReference>
<keyword evidence="1" id="KW-0697">Rotamase</keyword>
<comment type="caution">
    <text evidence="3">The sequence shown here is derived from an EMBL/GenBank/DDBJ whole genome shotgun (WGS) entry which is preliminary data.</text>
</comment>
<accession>A0ABD0MA19</accession>
<keyword evidence="1" id="KW-0413">Isomerase</keyword>
<dbReference type="Proteomes" id="UP001519460">
    <property type="component" value="Unassembled WGS sequence"/>
</dbReference>
<dbReference type="InterPro" id="IPR001179">
    <property type="entry name" value="PPIase_FKBP_dom"/>
</dbReference>
<protein>
    <recommendedName>
        <fullName evidence="1">peptidylprolyl isomerase</fullName>
        <ecNumber evidence="1">5.2.1.8</ecNumber>
    </recommendedName>
</protein>
<evidence type="ECO:0000313" key="4">
    <source>
        <dbReference type="Proteomes" id="UP001519460"/>
    </source>
</evidence>
<dbReference type="EC" id="5.2.1.8" evidence="1"/>
<name>A0ABD0MA19_9CAEN</name>
<dbReference type="Gene3D" id="3.10.50.40">
    <property type="match status" value="1"/>
</dbReference>
<evidence type="ECO:0000256" key="1">
    <source>
        <dbReference type="PROSITE-ProRule" id="PRU00277"/>
    </source>
</evidence>
<evidence type="ECO:0000259" key="2">
    <source>
        <dbReference type="PROSITE" id="PS50059"/>
    </source>
</evidence>
<dbReference type="SUPFAM" id="SSF54534">
    <property type="entry name" value="FKBP-like"/>
    <property type="match status" value="1"/>
</dbReference>